<dbReference type="PANTHER" id="PTHR34075:SF5">
    <property type="entry name" value="BLR3430 PROTEIN"/>
    <property type="match status" value="1"/>
</dbReference>
<keyword evidence="5" id="KW-1185">Reference proteome</keyword>
<dbReference type="PANTHER" id="PTHR34075">
    <property type="entry name" value="BLR3430 PROTEIN"/>
    <property type="match status" value="1"/>
</dbReference>
<dbReference type="Proteomes" id="UP000294772">
    <property type="component" value="Unassembled WGS sequence"/>
</dbReference>
<dbReference type="SUPFAM" id="SSF50249">
    <property type="entry name" value="Nucleic acid-binding proteins"/>
    <property type="match status" value="1"/>
</dbReference>
<evidence type="ECO:0000313" key="4">
    <source>
        <dbReference type="EMBL" id="TCP06208.1"/>
    </source>
</evidence>
<dbReference type="Proteomes" id="UP000239406">
    <property type="component" value="Unassembled WGS sequence"/>
</dbReference>
<reference evidence="3 5" key="1">
    <citation type="submission" date="2018-02" db="EMBL/GenBank/DDBJ databases">
        <title>Reclassifiation of [Polyangium] brachysporum DSM 7029 as Guopingzhaonella breviflexa gen. nov., sp. nov., a member of the family Comamonadaceae.</title>
        <authorList>
            <person name="Tang B."/>
        </authorList>
    </citation>
    <scope>NUCLEOTIDE SEQUENCE [LARGE SCALE GENOMIC DNA]</scope>
    <source>
        <strain evidence="3 5">DSM 15344</strain>
    </source>
</reference>
<dbReference type="Gene3D" id="6.10.30.10">
    <property type="match status" value="1"/>
</dbReference>
<comment type="caution">
    <text evidence="3">The sequence shown here is derived from an EMBL/GenBank/DDBJ whole genome shotgun (WGS) entry which is preliminary data.</text>
</comment>
<dbReference type="InterPro" id="IPR052513">
    <property type="entry name" value="Thioester_dehydratase-like"/>
</dbReference>
<dbReference type="InterPro" id="IPR022002">
    <property type="entry name" value="ChsH2_Znr"/>
</dbReference>
<dbReference type="Pfam" id="PF12172">
    <property type="entry name" value="zf-ChsH2"/>
    <property type="match status" value="1"/>
</dbReference>
<sequence>MQDKATPGILGTEAYWQAASEGRLLIKRCRACGQAHFYPRDICPHCLSADTEWIESGGTGSLYSYSRVVRGSDDWTIAFVRLDEGVTMMSNVVDCDPAQLRVGLPVSVVFRPAAGGHVVPMFRPAEQV</sequence>
<keyword evidence="3" id="KW-0238">DNA-binding</keyword>
<evidence type="ECO:0000259" key="2">
    <source>
        <dbReference type="Pfam" id="PF12172"/>
    </source>
</evidence>
<dbReference type="RefSeq" id="WP_104356040.1">
    <property type="nucleotide sequence ID" value="NZ_CP064338.1"/>
</dbReference>
<feature type="domain" description="ChsH2 C-terminal OB-fold" evidence="1">
    <location>
        <begin position="53"/>
        <end position="111"/>
    </location>
</feature>
<feature type="domain" description="ChsH2 rubredoxin-like zinc ribbon" evidence="2">
    <location>
        <begin position="16"/>
        <end position="52"/>
    </location>
</feature>
<evidence type="ECO:0000313" key="6">
    <source>
        <dbReference type="Proteomes" id="UP000294772"/>
    </source>
</evidence>
<accession>A0A2S5T8G1</accession>
<dbReference type="EMBL" id="PSNY01000002">
    <property type="protein sequence ID" value="PPE71249.1"/>
    <property type="molecule type" value="Genomic_DNA"/>
</dbReference>
<dbReference type="Pfam" id="PF01796">
    <property type="entry name" value="OB_ChsH2_C"/>
    <property type="match status" value="1"/>
</dbReference>
<dbReference type="InterPro" id="IPR012340">
    <property type="entry name" value="NA-bd_OB-fold"/>
</dbReference>
<dbReference type="GO" id="GO:0003677">
    <property type="term" value="F:DNA binding"/>
    <property type="evidence" value="ECO:0007669"/>
    <property type="project" value="UniProtKB-KW"/>
</dbReference>
<evidence type="ECO:0000313" key="3">
    <source>
        <dbReference type="EMBL" id="PPE71249.1"/>
    </source>
</evidence>
<dbReference type="EMBL" id="SLXF01000007">
    <property type="protein sequence ID" value="TCP06208.1"/>
    <property type="molecule type" value="Genomic_DNA"/>
</dbReference>
<evidence type="ECO:0000313" key="5">
    <source>
        <dbReference type="Proteomes" id="UP000239406"/>
    </source>
</evidence>
<name>A0A2S5T8G1_9BURK</name>
<evidence type="ECO:0000259" key="1">
    <source>
        <dbReference type="Pfam" id="PF01796"/>
    </source>
</evidence>
<protein>
    <submittedName>
        <fullName evidence="3">DNA-binding protein</fullName>
    </submittedName>
</protein>
<gene>
    <name evidence="3" type="ORF">C1702_02175</name>
    <name evidence="4" type="ORF">EV676_10779</name>
</gene>
<dbReference type="AlphaFoldDB" id="A0A2S5T8G1"/>
<dbReference type="OrthoDB" id="5514845at2"/>
<reference evidence="4 6" key="2">
    <citation type="submission" date="2019-03" db="EMBL/GenBank/DDBJ databases">
        <title>Genomic Encyclopedia of Type Strains, Phase IV (KMG-IV): sequencing the most valuable type-strain genomes for metagenomic binning, comparative biology and taxonomic classification.</title>
        <authorList>
            <person name="Goeker M."/>
        </authorList>
    </citation>
    <scope>NUCLEOTIDE SEQUENCE [LARGE SCALE GENOMIC DNA]</scope>
    <source>
        <strain evidence="4 6">DSM 15264</strain>
    </source>
</reference>
<organism evidence="3 5">
    <name type="scientific">Caldimonas thermodepolymerans</name>
    <dbReference type="NCBI Taxonomy" id="215580"/>
    <lineage>
        <taxon>Bacteria</taxon>
        <taxon>Pseudomonadati</taxon>
        <taxon>Pseudomonadota</taxon>
        <taxon>Betaproteobacteria</taxon>
        <taxon>Burkholderiales</taxon>
        <taxon>Sphaerotilaceae</taxon>
        <taxon>Caldimonas</taxon>
    </lineage>
</organism>
<dbReference type="InterPro" id="IPR002878">
    <property type="entry name" value="ChsH2_C"/>
</dbReference>
<proteinExistence type="predicted"/>